<dbReference type="InterPro" id="IPR002297">
    <property type="entry name" value="DNA-dir_DNA_pol_A_mt"/>
</dbReference>
<evidence type="ECO:0000256" key="16">
    <source>
        <dbReference type="SAM" id="MobiDB-lite"/>
    </source>
</evidence>
<dbReference type="AlphaFoldDB" id="A0A9P8P7R3"/>
<comment type="function">
    <text evidence="14">Involved in the replication of mitochondrial DNA.</text>
</comment>
<evidence type="ECO:0000256" key="15">
    <source>
        <dbReference type="ARBA" id="ARBA00069489"/>
    </source>
</evidence>
<name>A0A9P8P7R3_9ASCO</name>
<evidence type="ECO:0000256" key="13">
    <source>
        <dbReference type="ARBA" id="ARBA00049244"/>
    </source>
</evidence>
<protein>
    <recommendedName>
        <fullName evidence="15">DNA polymerase gamma</fullName>
        <ecNumber evidence="4">2.7.7.7</ecNumber>
    </recommendedName>
    <alternativeName>
        <fullName evidence="12">Mitochondrial DNA polymerase catalytic subunit</fullName>
    </alternativeName>
</protein>
<dbReference type="Proteomes" id="UP000769157">
    <property type="component" value="Unassembled WGS sequence"/>
</dbReference>
<comment type="similarity">
    <text evidence="3">Belongs to the DNA polymerase type-A family.</text>
</comment>
<keyword evidence="9" id="KW-0239">DNA-directed DNA polymerase</keyword>
<dbReference type="GO" id="GO:0006264">
    <property type="term" value="P:mitochondrial DNA replication"/>
    <property type="evidence" value="ECO:0007669"/>
    <property type="project" value="InterPro"/>
</dbReference>
<comment type="cofactor">
    <cofactor evidence="1">
        <name>Mg(2+)</name>
        <dbReference type="ChEBI" id="CHEBI:18420"/>
    </cofactor>
</comment>
<dbReference type="OrthoDB" id="5588663at2759"/>
<reference evidence="18" key="2">
    <citation type="submission" date="2021-01" db="EMBL/GenBank/DDBJ databases">
        <authorList>
            <person name="Schikora-Tamarit M.A."/>
        </authorList>
    </citation>
    <scope>NUCLEOTIDE SEQUENCE</scope>
    <source>
        <strain evidence="18">CBS6075</strain>
    </source>
</reference>
<dbReference type="PANTHER" id="PTHR10267:SF0">
    <property type="entry name" value="DNA POLYMERASE SUBUNIT GAMMA-1"/>
    <property type="match status" value="1"/>
</dbReference>
<sequence length="563" mass="63357">MSKPFLRHFEQGVLSSNYDLAKDALNLAVRNSYWTSSRERIMSQFVVYQTEKGSSKSDLGMIIPQVVPMGTITRRAVENTWLTASNAKASRLGSELKAMIQAPPGYCFVGADVDSEELWVASLVGDSVFKIHGGTAIGWMTLEGTKNEGTDLHSKTAKILGISRNDAKVFNYGRIYGAGVKFATSLLKKFNPSLSEEAARKTAIELYAATKGMSEKVSKRKMWFGGSESIVFNRLETIAEQSQPKTPVLGAGITSALQKKNLNSNTFLPSRINWAIQSSGVDYLHLLVISMEYLLKRYKLDARLSITVHDEIRYLAKEEDKYKCAMVLQIANLWTRAMFCHQLGIDEVPQSCAFFSAVDIDHVLRKEVDLDCRTPSNPTAISPGEALSIYDLLAKKEIQELLASVDEDKLLEYAVPQEAKPTELLDKDLIGPNKSLFIKMQIATSQKEFNEHKNIFLRNKRRGTQSLDEYKNTYEKQEILQGSFGDVSFDAIQDMIDGLEMYKETKKTKQAKKTAKVNDEKTETELGSEPAVSNVPEEETKSEINYPLREMTRFKPKHRPMFR</sequence>
<evidence type="ECO:0000256" key="8">
    <source>
        <dbReference type="ARBA" id="ARBA00022842"/>
    </source>
</evidence>
<proteinExistence type="inferred from homology"/>
<feature type="compositionally biased region" description="Basic residues" evidence="16">
    <location>
        <begin position="554"/>
        <end position="563"/>
    </location>
</feature>
<keyword evidence="8" id="KW-0460">Magnesium</keyword>
<keyword evidence="11" id="KW-0496">Mitochondrion</keyword>
<dbReference type="GO" id="GO:0008408">
    <property type="term" value="F:3'-5' exonuclease activity"/>
    <property type="evidence" value="ECO:0007669"/>
    <property type="project" value="TreeGrafter"/>
</dbReference>
<evidence type="ECO:0000313" key="19">
    <source>
        <dbReference type="Proteomes" id="UP000769157"/>
    </source>
</evidence>
<evidence type="ECO:0000313" key="18">
    <source>
        <dbReference type="EMBL" id="KAH3666224.1"/>
    </source>
</evidence>
<evidence type="ECO:0000256" key="6">
    <source>
        <dbReference type="ARBA" id="ARBA00022695"/>
    </source>
</evidence>
<dbReference type="SMART" id="SM00482">
    <property type="entry name" value="POLAc"/>
    <property type="match status" value="1"/>
</dbReference>
<comment type="caution">
    <text evidence="18">The sequence shown here is derived from an EMBL/GenBank/DDBJ whole genome shotgun (WGS) entry which is preliminary data.</text>
</comment>
<evidence type="ECO:0000256" key="4">
    <source>
        <dbReference type="ARBA" id="ARBA00012417"/>
    </source>
</evidence>
<dbReference type="PROSITE" id="PS00447">
    <property type="entry name" value="DNA_POLYMERASE_A"/>
    <property type="match status" value="1"/>
</dbReference>
<dbReference type="InterPro" id="IPR043502">
    <property type="entry name" value="DNA/RNA_pol_sf"/>
</dbReference>
<dbReference type="SUPFAM" id="SSF56672">
    <property type="entry name" value="DNA/RNA polymerases"/>
    <property type="match status" value="1"/>
</dbReference>
<gene>
    <name evidence="18" type="ORF">OGAPHI_004413</name>
</gene>
<dbReference type="GeneID" id="70236378"/>
<comment type="catalytic activity">
    <reaction evidence="13">
        <text>DNA(n) + a 2'-deoxyribonucleoside 5'-triphosphate = DNA(n+1) + diphosphate</text>
        <dbReference type="Rhea" id="RHEA:22508"/>
        <dbReference type="Rhea" id="RHEA-COMP:17339"/>
        <dbReference type="Rhea" id="RHEA-COMP:17340"/>
        <dbReference type="ChEBI" id="CHEBI:33019"/>
        <dbReference type="ChEBI" id="CHEBI:61560"/>
        <dbReference type="ChEBI" id="CHEBI:173112"/>
        <dbReference type="EC" id="2.7.7.7"/>
    </reaction>
</comment>
<keyword evidence="19" id="KW-1185">Reference proteome</keyword>
<dbReference type="InterPro" id="IPR001098">
    <property type="entry name" value="DNA-dir_DNA_pol_A_palm_dom"/>
</dbReference>
<evidence type="ECO:0000256" key="9">
    <source>
        <dbReference type="ARBA" id="ARBA00022932"/>
    </source>
</evidence>
<evidence type="ECO:0000259" key="17">
    <source>
        <dbReference type="SMART" id="SM00482"/>
    </source>
</evidence>
<keyword evidence="7" id="KW-0235">DNA replication</keyword>
<dbReference type="EMBL" id="JAEUBE010000295">
    <property type="protein sequence ID" value="KAH3666224.1"/>
    <property type="molecule type" value="Genomic_DNA"/>
</dbReference>
<comment type="subcellular location">
    <subcellularLocation>
        <location evidence="2">Mitochondrion</location>
    </subcellularLocation>
</comment>
<evidence type="ECO:0000256" key="11">
    <source>
        <dbReference type="ARBA" id="ARBA00023128"/>
    </source>
</evidence>
<evidence type="ECO:0000256" key="3">
    <source>
        <dbReference type="ARBA" id="ARBA00007705"/>
    </source>
</evidence>
<dbReference type="PANTHER" id="PTHR10267">
    <property type="entry name" value="DNA POLYMERASE SUBUNIT GAMMA-1"/>
    <property type="match status" value="1"/>
</dbReference>
<dbReference type="InterPro" id="IPR019760">
    <property type="entry name" value="DNA-dir_DNA_pol_A_CS"/>
</dbReference>
<keyword evidence="5" id="KW-0808">Transferase</keyword>
<organism evidence="18 19">
    <name type="scientific">Ogataea philodendri</name>
    <dbReference type="NCBI Taxonomy" id="1378263"/>
    <lineage>
        <taxon>Eukaryota</taxon>
        <taxon>Fungi</taxon>
        <taxon>Dikarya</taxon>
        <taxon>Ascomycota</taxon>
        <taxon>Saccharomycotina</taxon>
        <taxon>Pichiomycetes</taxon>
        <taxon>Pichiales</taxon>
        <taxon>Pichiaceae</taxon>
        <taxon>Ogataea</taxon>
    </lineage>
</organism>
<evidence type="ECO:0000256" key="5">
    <source>
        <dbReference type="ARBA" id="ARBA00022679"/>
    </source>
</evidence>
<dbReference type="PRINTS" id="PR00867">
    <property type="entry name" value="DNAPOLG"/>
</dbReference>
<dbReference type="CDD" id="cd08641">
    <property type="entry name" value="DNA_pol_gammaA"/>
    <property type="match status" value="1"/>
</dbReference>
<dbReference type="GO" id="GO:0003887">
    <property type="term" value="F:DNA-directed DNA polymerase activity"/>
    <property type="evidence" value="ECO:0007669"/>
    <property type="project" value="UniProtKB-KW"/>
</dbReference>
<keyword evidence="6" id="KW-0548">Nucleotidyltransferase</keyword>
<evidence type="ECO:0000256" key="14">
    <source>
        <dbReference type="ARBA" id="ARBA00057053"/>
    </source>
</evidence>
<reference evidence="18" key="1">
    <citation type="journal article" date="2021" name="Open Biol.">
        <title>Shared evolutionary footprints suggest mitochondrial oxidative damage underlies multiple complex I losses in fungi.</title>
        <authorList>
            <person name="Schikora-Tamarit M.A."/>
            <person name="Marcet-Houben M."/>
            <person name="Nosek J."/>
            <person name="Gabaldon T."/>
        </authorList>
    </citation>
    <scope>NUCLEOTIDE SEQUENCE</scope>
    <source>
        <strain evidence="18">CBS6075</strain>
    </source>
</reference>
<dbReference type="GO" id="GO:0005760">
    <property type="term" value="C:gamma DNA polymerase complex"/>
    <property type="evidence" value="ECO:0007669"/>
    <property type="project" value="InterPro"/>
</dbReference>
<dbReference type="FunFam" id="1.10.150.20:FF:000035">
    <property type="entry name" value="DNA polymerase gamma, mitochondrial"/>
    <property type="match status" value="1"/>
</dbReference>
<dbReference type="Gene3D" id="1.10.150.20">
    <property type="entry name" value="5' to 3' exonuclease, C-terminal subdomain"/>
    <property type="match status" value="1"/>
</dbReference>
<dbReference type="Pfam" id="PF00476">
    <property type="entry name" value="DNA_pol_A"/>
    <property type="match status" value="1"/>
</dbReference>
<keyword evidence="10" id="KW-0238">DNA-binding</keyword>
<evidence type="ECO:0000256" key="7">
    <source>
        <dbReference type="ARBA" id="ARBA00022705"/>
    </source>
</evidence>
<feature type="domain" description="DNA-directed DNA polymerase family A palm" evidence="17">
    <location>
        <begin position="93"/>
        <end position="320"/>
    </location>
</feature>
<dbReference type="InterPro" id="IPR047580">
    <property type="entry name" value="POLG_palm_dom"/>
</dbReference>
<accession>A0A9P8P7R3</accession>
<evidence type="ECO:0000256" key="12">
    <source>
        <dbReference type="ARBA" id="ARBA00031966"/>
    </source>
</evidence>
<dbReference type="GO" id="GO:0003677">
    <property type="term" value="F:DNA binding"/>
    <property type="evidence" value="ECO:0007669"/>
    <property type="project" value="UniProtKB-KW"/>
</dbReference>
<evidence type="ECO:0000256" key="1">
    <source>
        <dbReference type="ARBA" id="ARBA00001946"/>
    </source>
</evidence>
<evidence type="ECO:0000256" key="2">
    <source>
        <dbReference type="ARBA" id="ARBA00004173"/>
    </source>
</evidence>
<dbReference type="Gene3D" id="3.30.70.370">
    <property type="match status" value="1"/>
</dbReference>
<dbReference type="EC" id="2.7.7.7" evidence="4"/>
<evidence type="ECO:0000256" key="10">
    <source>
        <dbReference type="ARBA" id="ARBA00023125"/>
    </source>
</evidence>
<dbReference type="RefSeq" id="XP_046061428.1">
    <property type="nucleotide sequence ID" value="XM_046205489.1"/>
</dbReference>
<feature type="region of interest" description="Disordered" evidence="16">
    <location>
        <begin position="511"/>
        <end position="563"/>
    </location>
</feature>